<dbReference type="STRING" id="89059.LAC1533_2290"/>
<gene>
    <name evidence="3" type="ORF">IV43_GL000593</name>
</gene>
<evidence type="ECO:0000313" key="4">
    <source>
        <dbReference type="Proteomes" id="UP000051491"/>
    </source>
</evidence>
<dbReference type="InterPro" id="IPR011044">
    <property type="entry name" value="Quino_amine_DH_bsu"/>
</dbReference>
<dbReference type="PROSITE" id="PS51257">
    <property type="entry name" value="PROKAR_LIPOPROTEIN"/>
    <property type="match status" value="1"/>
</dbReference>
<dbReference type="Pfam" id="PF05935">
    <property type="entry name" value="Arylsulfotrans"/>
    <property type="match status" value="1"/>
</dbReference>
<sequence length="564" mass="64060">MHSSKKHKIWIISLLLISSLTLFIAGCGQQNNNTSKKDPDQEKKDRVPLTEKQIKKNINAKKISVRQDEQKELTQEYQEVAQNQNYTLENPFVKVNPYKTSPLSALVVFHTSIPASVKYTVIGKNNETTLTNKVNGGASTVHKVPIVGLYADHANRVRLDVQYQNGTTETKELTLNTDKLPANLQRAKSSVSNKKADQMDIGDNKLTVMNRTTQEPFAVDSNGEIRWYSTLYTQHVVESWSQGHLMILTKKDNSKELYNSLLETDALGRVYQEYQFTPKNKRTLIHHDIVELPNHNILATVSDGSVYGEDTIAEISHQTGKIVNLIDMKRLLPKSVWYKYKADKGAASDGSASPGHDWLHMNSIEYLPEENSLLVSNRNQDLIFKLDYRTKEFKWLYSGKKKSAWPKKYHKYLLTPEKGTKHTGGQHALTQLPNDTGDPNKENILLYDNNIAVTNGPKKTSGKYSQGTQYQIDQKNKTIKQTWSYGKQLGKQNFTPVIGNAQRLDNGNTLLTFGFKNGGKESNIIEVKPDGTQVFNFSFKHGGKKGYVYRAYRMPLYDGNYRFE</sequence>
<feature type="chain" id="PRO_5039053458" evidence="1">
    <location>
        <begin position="25"/>
        <end position="564"/>
    </location>
</feature>
<organism evidence="3 4">
    <name type="scientific">Ligilactobacillus acidipiscis</name>
    <dbReference type="NCBI Taxonomy" id="89059"/>
    <lineage>
        <taxon>Bacteria</taxon>
        <taxon>Bacillati</taxon>
        <taxon>Bacillota</taxon>
        <taxon>Bacilli</taxon>
        <taxon>Lactobacillales</taxon>
        <taxon>Lactobacillaceae</taxon>
        <taxon>Ligilactobacillus</taxon>
    </lineage>
</organism>
<evidence type="ECO:0000259" key="2">
    <source>
        <dbReference type="Pfam" id="PF17425"/>
    </source>
</evidence>
<feature type="domain" description="Arylsulfotransferase N-terminal" evidence="2">
    <location>
        <begin position="93"/>
        <end position="177"/>
    </location>
</feature>
<dbReference type="Proteomes" id="UP000051491">
    <property type="component" value="Unassembled WGS sequence"/>
</dbReference>
<keyword evidence="3" id="KW-0808">Transferase</keyword>
<dbReference type="RefSeq" id="WP_010495909.1">
    <property type="nucleotide sequence ID" value="NZ_JQBK01000159.1"/>
</dbReference>
<dbReference type="PANTHER" id="PTHR35340">
    <property type="entry name" value="PQQ ENZYME REPEAT PROTEIN-RELATED"/>
    <property type="match status" value="1"/>
</dbReference>
<dbReference type="AlphaFoldDB" id="A0A0R2JLL3"/>
<keyword evidence="1" id="KW-0732">Signal</keyword>
<dbReference type="SUPFAM" id="SSF50969">
    <property type="entry name" value="YVTN repeat-like/Quinoprotein amine dehydrogenase"/>
    <property type="match status" value="1"/>
</dbReference>
<dbReference type="InterPro" id="IPR010262">
    <property type="entry name" value="Arylsulfotransferase_bact"/>
</dbReference>
<dbReference type="OrthoDB" id="264813at2"/>
<dbReference type="InterPro" id="IPR038477">
    <property type="entry name" value="ASST_N_sf"/>
</dbReference>
<dbReference type="EMBL" id="JQBK01000159">
    <property type="protein sequence ID" value="KRN78115.1"/>
    <property type="molecule type" value="Genomic_DNA"/>
</dbReference>
<evidence type="ECO:0000313" key="3">
    <source>
        <dbReference type="EMBL" id="KRN78115.1"/>
    </source>
</evidence>
<comment type="caution">
    <text evidence="3">The sequence shown here is derived from an EMBL/GenBank/DDBJ whole genome shotgun (WGS) entry which is preliminary data.</text>
</comment>
<dbReference type="Gene3D" id="2.60.40.3100">
    <property type="entry name" value="Arylsulphate sulphotransferase monomer, N-terminal domain"/>
    <property type="match status" value="1"/>
</dbReference>
<dbReference type="InterPro" id="IPR035391">
    <property type="entry name" value="Arylsulfotran_N"/>
</dbReference>
<dbReference type="InterPro" id="IPR053143">
    <property type="entry name" value="Arylsulfate_ST"/>
</dbReference>
<feature type="signal peptide" evidence="1">
    <location>
        <begin position="1"/>
        <end position="24"/>
    </location>
</feature>
<dbReference type="PATRIC" id="fig|89059.3.peg.613"/>
<protein>
    <submittedName>
        <fullName evidence="3">Arylsulfate sulfotransferase</fullName>
    </submittedName>
</protein>
<proteinExistence type="predicted"/>
<dbReference type="Pfam" id="PF17425">
    <property type="entry name" value="Arylsulfotran_N"/>
    <property type="match status" value="1"/>
</dbReference>
<name>A0A0R2JLL3_9LACO</name>
<dbReference type="GO" id="GO:0004062">
    <property type="term" value="F:aryl sulfotransferase activity"/>
    <property type="evidence" value="ECO:0007669"/>
    <property type="project" value="InterPro"/>
</dbReference>
<accession>A0A0R2JLL3</accession>
<dbReference type="PANTHER" id="PTHR35340:SF10">
    <property type="entry name" value="CYTOPLASMIC PROTEIN"/>
    <property type="match status" value="1"/>
</dbReference>
<evidence type="ECO:0000256" key="1">
    <source>
        <dbReference type="SAM" id="SignalP"/>
    </source>
</evidence>
<reference evidence="3 4" key="1">
    <citation type="journal article" date="2015" name="Genome Announc.">
        <title>Expanding the biotechnology potential of lactobacilli through comparative genomics of 213 strains and associated genera.</title>
        <authorList>
            <person name="Sun Z."/>
            <person name="Harris H.M."/>
            <person name="McCann A."/>
            <person name="Guo C."/>
            <person name="Argimon S."/>
            <person name="Zhang W."/>
            <person name="Yang X."/>
            <person name="Jeffery I.B."/>
            <person name="Cooney J.C."/>
            <person name="Kagawa T.F."/>
            <person name="Liu W."/>
            <person name="Song Y."/>
            <person name="Salvetti E."/>
            <person name="Wrobel A."/>
            <person name="Rasinkangas P."/>
            <person name="Parkhill J."/>
            <person name="Rea M.C."/>
            <person name="O'Sullivan O."/>
            <person name="Ritari J."/>
            <person name="Douillard F.P."/>
            <person name="Paul Ross R."/>
            <person name="Yang R."/>
            <person name="Briner A.E."/>
            <person name="Felis G.E."/>
            <person name="de Vos W.M."/>
            <person name="Barrangou R."/>
            <person name="Klaenhammer T.R."/>
            <person name="Caufield P.W."/>
            <person name="Cui Y."/>
            <person name="Zhang H."/>
            <person name="O'Toole P.W."/>
        </authorList>
    </citation>
    <scope>NUCLEOTIDE SEQUENCE [LARGE SCALE GENOMIC DNA]</scope>
    <source>
        <strain evidence="3 4">DSM 15353</strain>
    </source>
</reference>